<evidence type="ECO:0000313" key="5">
    <source>
        <dbReference type="EMBL" id="KKL93830.1"/>
    </source>
</evidence>
<gene>
    <name evidence="5" type="ORF">LCGC14_1870770</name>
</gene>
<accession>A0A0F9IJ46</accession>
<protein>
    <recommendedName>
        <fullName evidence="4">VRR-NUC domain-containing protein</fullName>
    </recommendedName>
</protein>
<evidence type="ECO:0000259" key="4">
    <source>
        <dbReference type="SMART" id="SM00990"/>
    </source>
</evidence>
<dbReference type="InterPro" id="IPR011856">
    <property type="entry name" value="tRNA_endonuc-like_dom_sf"/>
</dbReference>
<reference evidence="5" key="1">
    <citation type="journal article" date="2015" name="Nature">
        <title>Complex archaea that bridge the gap between prokaryotes and eukaryotes.</title>
        <authorList>
            <person name="Spang A."/>
            <person name="Saw J.H."/>
            <person name="Jorgensen S.L."/>
            <person name="Zaremba-Niedzwiedzka K."/>
            <person name="Martijn J."/>
            <person name="Lind A.E."/>
            <person name="van Eijk R."/>
            <person name="Schleper C."/>
            <person name="Guy L."/>
            <person name="Ettema T.J."/>
        </authorList>
    </citation>
    <scope>NUCLEOTIDE SEQUENCE</scope>
</reference>
<dbReference type="Gene3D" id="3.40.1350.10">
    <property type="match status" value="1"/>
</dbReference>
<dbReference type="GO" id="GO:0004518">
    <property type="term" value="F:nuclease activity"/>
    <property type="evidence" value="ECO:0007669"/>
    <property type="project" value="UniProtKB-KW"/>
</dbReference>
<sequence length="113" mass="12310">MTSERDIQADIWRSVSQFSRLFRNNVGAFKQAGKFIRFGLTKGSSDLIGWTPVEITQDMVGSTVAVFTAIECKTKAGKATPAQLYFVERVKLDGGYAAIARSVEDAMKAIGKG</sequence>
<evidence type="ECO:0000256" key="1">
    <source>
        <dbReference type="ARBA" id="ARBA00001946"/>
    </source>
</evidence>
<dbReference type="GO" id="GO:0016788">
    <property type="term" value="F:hydrolase activity, acting on ester bonds"/>
    <property type="evidence" value="ECO:0007669"/>
    <property type="project" value="InterPro"/>
</dbReference>
<comment type="cofactor">
    <cofactor evidence="1">
        <name>Mg(2+)</name>
        <dbReference type="ChEBI" id="CHEBI:18420"/>
    </cofactor>
</comment>
<dbReference type="InterPro" id="IPR014883">
    <property type="entry name" value="VRR_NUC"/>
</dbReference>
<dbReference type="EMBL" id="LAZR01019088">
    <property type="protein sequence ID" value="KKL93830.1"/>
    <property type="molecule type" value="Genomic_DNA"/>
</dbReference>
<keyword evidence="2" id="KW-0540">Nuclease</keyword>
<name>A0A0F9IJ46_9ZZZZ</name>
<dbReference type="GO" id="GO:0003676">
    <property type="term" value="F:nucleic acid binding"/>
    <property type="evidence" value="ECO:0007669"/>
    <property type="project" value="InterPro"/>
</dbReference>
<feature type="domain" description="VRR-NUC" evidence="4">
    <location>
        <begin position="2"/>
        <end position="104"/>
    </location>
</feature>
<dbReference type="SMART" id="SM00990">
    <property type="entry name" value="VRR_NUC"/>
    <property type="match status" value="1"/>
</dbReference>
<proteinExistence type="predicted"/>
<organism evidence="5">
    <name type="scientific">marine sediment metagenome</name>
    <dbReference type="NCBI Taxonomy" id="412755"/>
    <lineage>
        <taxon>unclassified sequences</taxon>
        <taxon>metagenomes</taxon>
        <taxon>ecological metagenomes</taxon>
    </lineage>
</organism>
<dbReference type="AlphaFoldDB" id="A0A0F9IJ46"/>
<keyword evidence="3" id="KW-0378">Hydrolase</keyword>
<dbReference type="Pfam" id="PF08774">
    <property type="entry name" value="VRR_NUC"/>
    <property type="match status" value="1"/>
</dbReference>
<evidence type="ECO:0000256" key="2">
    <source>
        <dbReference type="ARBA" id="ARBA00022722"/>
    </source>
</evidence>
<evidence type="ECO:0000256" key="3">
    <source>
        <dbReference type="ARBA" id="ARBA00022801"/>
    </source>
</evidence>
<comment type="caution">
    <text evidence="5">The sequence shown here is derived from an EMBL/GenBank/DDBJ whole genome shotgun (WGS) entry which is preliminary data.</text>
</comment>